<gene>
    <name evidence="1" type="ORF">PSDVSF_09670</name>
</gene>
<organism evidence="1 2">
    <name type="scientific">Pseudodesulfovibrio sediminis</name>
    <dbReference type="NCBI Taxonomy" id="2810563"/>
    <lineage>
        <taxon>Bacteria</taxon>
        <taxon>Pseudomonadati</taxon>
        <taxon>Thermodesulfobacteriota</taxon>
        <taxon>Desulfovibrionia</taxon>
        <taxon>Desulfovibrionales</taxon>
        <taxon>Desulfovibrionaceae</taxon>
    </lineage>
</organism>
<sequence length="69" mass="8290">MNEIVIEERMTTAIKLNVTCRTRDRFLLDLPENTIIKKTFIQCFQFTEHLYNRPSTYRINNTIIPDNLQ</sequence>
<accession>A0ABM9SDP6</accession>
<dbReference type="Proteomes" id="UP001053296">
    <property type="component" value="Chromosome"/>
</dbReference>
<dbReference type="EMBL" id="AP024485">
    <property type="protein sequence ID" value="BCS87725.1"/>
    <property type="molecule type" value="Genomic_DNA"/>
</dbReference>
<proteinExistence type="predicted"/>
<name>A0ABM9SDP6_9BACT</name>
<keyword evidence="2" id="KW-1185">Reference proteome</keyword>
<evidence type="ECO:0000313" key="2">
    <source>
        <dbReference type="Proteomes" id="UP001053296"/>
    </source>
</evidence>
<protein>
    <submittedName>
        <fullName evidence="1">Uncharacterized protein</fullName>
    </submittedName>
</protein>
<reference evidence="1" key="1">
    <citation type="journal article" date="2022" name="Arch. Microbiol.">
        <title>Pseudodesulfovibrio sediminis sp. nov., a mesophilic and neutrophilic sulfate-reducing bacterium isolated from sediment of a brackish lake.</title>
        <authorList>
            <person name="Takahashi A."/>
            <person name="Kojima H."/>
            <person name="Watanabe M."/>
            <person name="Fukui M."/>
        </authorList>
    </citation>
    <scope>NUCLEOTIDE SEQUENCE</scope>
    <source>
        <strain evidence="1">SF6</strain>
    </source>
</reference>
<evidence type="ECO:0000313" key="1">
    <source>
        <dbReference type="EMBL" id="BCS87725.1"/>
    </source>
</evidence>